<feature type="signal peptide" evidence="1">
    <location>
        <begin position="1"/>
        <end position="20"/>
    </location>
</feature>
<reference evidence="2" key="1">
    <citation type="submission" date="2021-01" db="EMBL/GenBank/DDBJ databases">
        <authorList>
            <person name="Corre E."/>
            <person name="Pelletier E."/>
            <person name="Niang G."/>
            <person name="Scheremetjew M."/>
            <person name="Finn R."/>
            <person name="Kale V."/>
            <person name="Holt S."/>
            <person name="Cochrane G."/>
            <person name="Meng A."/>
            <person name="Brown T."/>
            <person name="Cohen L."/>
        </authorList>
    </citation>
    <scope>NUCLEOTIDE SEQUENCE</scope>
    <source>
        <strain evidence="2">CCMP2222</strain>
    </source>
</reference>
<organism evidence="2">
    <name type="scientific">Alexandrium andersonii</name>
    <dbReference type="NCBI Taxonomy" id="327968"/>
    <lineage>
        <taxon>Eukaryota</taxon>
        <taxon>Sar</taxon>
        <taxon>Alveolata</taxon>
        <taxon>Dinophyceae</taxon>
        <taxon>Gonyaulacales</taxon>
        <taxon>Pyrocystaceae</taxon>
        <taxon>Alexandrium</taxon>
    </lineage>
</organism>
<dbReference type="AlphaFoldDB" id="A0A7S2HMZ0"/>
<dbReference type="GO" id="GO:0006629">
    <property type="term" value="P:lipid metabolic process"/>
    <property type="evidence" value="ECO:0007669"/>
    <property type="project" value="TreeGrafter"/>
</dbReference>
<protein>
    <recommendedName>
        <fullName evidence="3">Apolipoprotein D</fullName>
    </recommendedName>
</protein>
<dbReference type="PANTHER" id="PTHR10612">
    <property type="entry name" value="APOLIPOPROTEIN D"/>
    <property type="match status" value="1"/>
</dbReference>
<dbReference type="SUPFAM" id="SSF50814">
    <property type="entry name" value="Lipocalins"/>
    <property type="match status" value="1"/>
</dbReference>
<dbReference type="InterPro" id="IPR012674">
    <property type="entry name" value="Calycin"/>
</dbReference>
<dbReference type="EMBL" id="HBGQ01074941">
    <property type="protein sequence ID" value="CAD9495149.1"/>
    <property type="molecule type" value="Transcribed_RNA"/>
</dbReference>
<dbReference type="GO" id="GO:0005737">
    <property type="term" value="C:cytoplasm"/>
    <property type="evidence" value="ECO:0007669"/>
    <property type="project" value="TreeGrafter"/>
</dbReference>
<gene>
    <name evidence="2" type="ORF">AAND1436_LOCUS35886</name>
</gene>
<sequence length="221" mass="23485">MPRAALPLALALAALPISLAEVAGGEACPTVTTQPGFDLDSFISKRWYIQQQMSVLYLPASQNFCVYAEYTKLAKPTLWGYSIQVHNYAQSADGTVHDSKKIICAKGADTQDPAKLEVGLCALPIIGGITVGPYWVLAYNEAEGYALVSGGQPTAQSSGGCRTGSGVNGAGLWIFTRAQERNKALVQKVRGIASSKGFDLSVLNDVNQTHCPSARSFEITV</sequence>
<evidence type="ECO:0008006" key="3">
    <source>
        <dbReference type="Google" id="ProtNLM"/>
    </source>
</evidence>
<evidence type="ECO:0000313" key="2">
    <source>
        <dbReference type="EMBL" id="CAD9495149.1"/>
    </source>
</evidence>
<feature type="chain" id="PRO_5031522087" description="Apolipoprotein D" evidence="1">
    <location>
        <begin position="21"/>
        <end position="221"/>
    </location>
</feature>
<accession>A0A7S2HMZ0</accession>
<proteinExistence type="predicted"/>
<name>A0A7S2HMZ0_9DINO</name>
<dbReference type="PANTHER" id="PTHR10612:SF34">
    <property type="entry name" value="APOLIPOPROTEIN D"/>
    <property type="match status" value="1"/>
</dbReference>
<dbReference type="Gene3D" id="2.40.128.20">
    <property type="match status" value="1"/>
</dbReference>
<keyword evidence="1" id="KW-0732">Signal</keyword>
<dbReference type="GO" id="GO:0000302">
    <property type="term" value="P:response to reactive oxygen species"/>
    <property type="evidence" value="ECO:0007669"/>
    <property type="project" value="TreeGrafter"/>
</dbReference>
<evidence type="ECO:0000256" key="1">
    <source>
        <dbReference type="SAM" id="SignalP"/>
    </source>
</evidence>